<evidence type="ECO:0000313" key="2">
    <source>
        <dbReference type="Proteomes" id="UP001497457"/>
    </source>
</evidence>
<dbReference type="InterPro" id="IPR036047">
    <property type="entry name" value="F-box-like_dom_sf"/>
</dbReference>
<evidence type="ECO:0008006" key="3">
    <source>
        <dbReference type="Google" id="ProtNLM"/>
    </source>
</evidence>
<keyword evidence="2" id="KW-1185">Reference proteome</keyword>
<reference evidence="1" key="1">
    <citation type="submission" date="2024-10" db="EMBL/GenBank/DDBJ databases">
        <authorList>
            <person name="Ryan C."/>
        </authorList>
    </citation>
    <scope>NUCLEOTIDE SEQUENCE [LARGE SCALE GENOMIC DNA]</scope>
</reference>
<dbReference type="EMBL" id="OZ075114">
    <property type="protein sequence ID" value="CAL5059035.1"/>
    <property type="molecule type" value="Genomic_DNA"/>
</dbReference>
<protein>
    <recommendedName>
        <fullName evidence="3">F-box domain-containing protein</fullName>
    </recommendedName>
</protein>
<name>A0ABC9EKR6_9POAL</name>
<dbReference type="PANTHER" id="PTHR33207">
    <property type="entry name" value="F-BOX DOMAIN CONTAINING PROTEIN-RELATED"/>
    <property type="match status" value="1"/>
</dbReference>
<organism evidence="1 2">
    <name type="scientific">Urochloa decumbens</name>
    <dbReference type="NCBI Taxonomy" id="240449"/>
    <lineage>
        <taxon>Eukaryota</taxon>
        <taxon>Viridiplantae</taxon>
        <taxon>Streptophyta</taxon>
        <taxon>Embryophyta</taxon>
        <taxon>Tracheophyta</taxon>
        <taxon>Spermatophyta</taxon>
        <taxon>Magnoliopsida</taxon>
        <taxon>Liliopsida</taxon>
        <taxon>Poales</taxon>
        <taxon>Poaceae</taxon>
        <taxon>PACMAD clade</taxon>
        <taxon>Panicoideae</taxon>
        <taxon>Panicodae</taxon>
        <taxon>Paniceae</taxon>
        <taxon>Melinidinae</taxon>
        <taxon>Urochloa</taxon>
    </lineage>
</organism>
<gene>
    <name evidence="1" type="ORF">URODEC1_LOCUS96441</name>
</gene>
<dbReference type="SUPFAM" id="SSF81383">
    <property type="entry name" value="F-box domain"/>
    <property type="match status" value="1"/>
</dbReference>
<accession>A0ABC9EKR6</accession>
<proteinExistence type="predicted"/>
<dbReference type="AlphaFoldDB" id="A0ABC9EKR6"/>
<dbReference type="Proteomes" id="UP001497457">
    <property type="component" value="Chromosome 4rd"/>
</dbReference>
<sequence>MDESGSDDLLALVLERVGSQVSFIRCAAVCRRWRRAIADAGFLRRFRSLHAPAVAGDYHNVSLLASFMLGGEAGTSGPVFVPSSPSTVGTRHCSLDFLPNGAGSWDVRDSRGSLLLMIRRGFGPVFPDMVVCEPLTRRFVVIPPPPDFDDDTYFSESFLVDGYTDKAGGRISMSNFRVRFMLRSDGRTHTAMFTAAGDSSLLWSEKIIDHSAPNLEFSRLLGHAGGSWYFYVQGRTLIVLDGSTGDFSSSVLPPLEDWDLHAWSNNFFVTNGRDGMPRIITVIDDTMKVLAKLDGCEWALEKSILLSVAAQGLPGYQPLFFNFPQNVLTRGEGFVVLSPQYGGPWRFSIDIETMEVAPAADMGLMMFRCELPWPPALHACLD</sequence>
<evidence type="ECO:0000313" key="1">
    <source>
        <dbReference type="EMBL" id="CAL5059035.1"/>
    </source>
</evidence>